<dbReference type="Proteomes" id="UP001063166">
    <property type="component" value="Unassembled WGS sequence"/>
</dbReference>
<organism evidence="1 2">
    <name type="scientific">Lyophyllum shimeji</name>
    <name type="common">Hon-shimeji</name>
    <name type="synonym">Tricholoma shimeji</name>
    <dbReference type="NCBI Taxonomy" id="47721"/>
    <lineage>
        <taxon>Eukaryota</taxon>
        <taxon>Fungi</taxon>
        <taxon>Dikarya</taxon>
        <taxon>Basidiomycota</taxon>
        <taxon>Agaricomycotina</taxon>
        <taxon>Agaricomycetes</taxon>
        <taxon>Agaricomycetidae</taxon>
        <taxon>Agaricales</taxon>
        <taxon>Tricholomatineae</taxon>
        <taxon>Lyophyllaceae</taxon>
        <taxon>Lyophyllum</taxon>
    </lineage>
</organism>
<name>A0A9P3UNG5_LYOSH</name>
<proteinExistence type="predicted"/>
<keyword evidence="2" id="KW-1185">Reference proteome</keyword>
<sequence length="76" mass="8509">MYAKKARNSDATTLVSSIAEPHWHRANRIQSLPHSIEQIQLQAVLSFVKGKKGKHEILQECRGSQSSGLHLVMSML</sequence>
<gene>
    <name evidence="1" type="ORF">LshimejAT787_0408760</name>
</gene>
<reference evidence="1" key="1">
    <citation type="submission" date="2022-07" db="EMBL/GenBank/DDBJ databases">
        <title>The genome of Lyophyllum shimeji provides insight into the initial evolution of ectomycorrhizal fungal genome.</title>
        <authorList>
            <person name="Kobayashi Y."/>
            <person name="Shibata T."/>
            <person name="Hirakawa H."/>
            <person name="Shigenobu S."/>
            <person name="Nishiyama T."/>
            <person name="Yamada A."/>
            <person name="Hasebe M."/>
            <person name="Kawaguchi M."/>
        </authorList>
    </citation>
    <scope>NUCLEOTIDE SEQUENCE</scope>
    <source>
        <strain evidence="1">AT787</strain>
    </source>
</reference>
<dbReference type="EMBL" id="BRPK01000004">
    <property type="protein sequence ID" value="GLB37825.1"/>
    <property type="molecule type" value="Genomic_DNA"/>
</dbReference>
<protein>
    <submittedName>
        <fullName evidence="1">Uncharacterized protein</fullName>
    </submittedName>
</protein>
<accession>A0A9P3UNG5</accession>
<comment type="caution">
    <text evidence="1">The sequence shown here is derived from an EMBL/GenBank/DDBJ whole genome shotgun (WGS) entry which is preliminary data.</text>
</comment>
<evidence type="ECO:0000313" key="1">
    <source>
        <dbReference type="EMBL" id="GLB37825.1"/>
    </source>
</evidence>
<dbReference type="AlphaFoldDB" id="A0A9P3UNG5"/>
<evidence type="ECO:0000313" key="2">
    <source>
        <dbReference type="Proteomes" id="UP001063166"/>
    </source>
</evidence>